<proteinExistence type="predicted"/>
<comment type="subcellular location">
    <subcellularLocation>
        <location evidence="1">Membrane</location>
        <topology evidence="1">Multi-pass membrane protein</topology>
    </subcellularLocation>
</comment>
<dbReference type="AlphaFoldDB" id="A0A1W5QGC2"/>
<accession>A0A1W5QGC2</accession>
<evidence type="ECO:0000256" key="1">
    <source>
        <dbReference type="ARBA" id="ARBA00004141"/>
    </source>
</evidence>
<dbReference type="EMBL" id="KY363215">
    <property type="protein sequence ID" value="APY23700.1"/>
    <property type="molecule type" value="Genomic_DNA"/>
</dbReference>
<dbReference type="InterPro" id="IPR017501">
    <property type="entry name" value="Phage_infect_YhgE_C"/>
</dbReference>
<evidence type="ECO:0000256" key="4">
    <source>
        <dbReference type="ARBA" id="ARBA00023136"/>
    </source>
</evidence>
<dbReference type="GO" id="GO:0140359">
    <property type="term" value="F:ABC-type transporter activity"/>
    <property type="evidence" value="ECO:0007669"/>
    <property type="project" value="InterPro"/>
</dbReference>
<feature type="transmembrane region" description="Helical" evidence="6">
    <location>
        <begin position="325"/>
        <end position="348"/>
    </location>
</feature>
<feature type="coiled-coil region" evidence="5">
    <location>
        <begin position="223"/>
        <end position="250"/>
    </location>
</feature>
<keyword evidence="2 6" id="KW-0812">Transmembrane</keyword>
<protein>
    <recommendedName>
        <fullName evidence="7">ABC-2 type transporter transmembrane domain-containing protein</fullName>
    </recommendedName>
</protein>
<organism evidence="8">
    <name type="scientific">Staphylococcus arlettae</name>
    <dbReference type="NCBI Taxonomy" id="29378"/>
    <lineage>
        <taxon>Bacteria</taxon>
        <taxon>Bacillati</taxon>
        <taxon>Bacillota</taxon>
        <taxon>Bacilli</taxon>
        <taxon>Bacillales</taxon>
        <taxon>Staphylococcaceae</taxon>
        <taxon>Staphylococcus</taxon>
    </lineage>
</organism>
<dbReference type="RefSeq" id="WP_107377689.1">
    <property type="nucleotide sequence ID" value="NZ_JBOILW010000005.1"/>
</dbReference>
<evidence type="ECO:0000313" key="8">
    <source>
        <dbReference type="EMBL" id="APY23700.1"/>
    </source>
</evidence>
<evidence type="ECO:0000256" key="6">
    <source>
        <dbReference type="SAM" id="Phobius"/>
    </source>
</evidence>
<feature type="transmembrane region" description="Helical" evidence="6">
    <location>
        <begin position="12"/>
        <end position="37"/>
    </location>
</feature>
<evidence type="ECO:0000256" key="2">
    <source>
        <dbReference type="ARBA" id="ARBA00022692"/>
    </source>
</evidence>
<keyword evidence="3 6" id="KW-1133">Transmembrane helix</keyword>
<reference evidence="8" key="1">
    <citation type="journal article" date="2017" name="MSphere">
        <title>Novel beta-lactamase blaARL in Staphylococcus arlettae.</title>
        <authorList>
            <person name="Andreis S.N."/>
            <person name="Perreten V."/>
            <person name="Schwendener S."/>
        </authorList>
    </citation>
    <scope>NUCLEOTIDE SEQUENCE</scope>
    <source>
        <strain evidence="8">SAN1670</strain>
    </source>
</reference>
<evidence type="ECO:0000256" key="3">
    <source>
        <dbReference type="ARBA" id="ARBA00022989"/>
    </source>
</evidence>
<sequence length="475" mass="53094">MFADLKYLKQHPFQLVSMIAIALIPLIYSAVFIGSMWNPYNETKSLTVDIVNKDDGAKINGEEINIGNKLEDKLKNDDIFDWQFHEDSKEAKENIDKGKSFAYIEIPANTSKKASTLLDEQPEKANITVKTNPGYNYIGANIGGQSATGIEQKLSDEIRTTYTKEVFGSMKKLIAGNEQTIQALNDMNNAEQQLIDGNQKVQAGLEQLRPLNPNAVGQIAQGNTQVTDGLASLQENNEKLNNNLKANMQQSSDTHFEDKNAEYVVDPLNIKQQDVTEVENYGQSFAPYIIAVSLFVGAITFSAVYPVGKNMLTRNSVVQTFISKFLLFLIQSIVTSAILTLFLVFVFQIEIDDIIRFTFLIVLWGLASMFLVTTLTTLLGNVGKFLALMLLILQLGSSEGTFPIETSNGFFQFLNPILPMTYVIKGIRESIFGFTGAIPYHDAVIYLIILIVISLIVLFFSWMMKYKFPKTQTLD</sequence>
<keyword evidence="4 6" id="KW-0472">Membrane</keyword>
<dbReference type="Gene3D" id="3.40.1710.10">
    <property type="entry name" value="abc type-2 transporter like domain"/>
    <property type="match status" value="1"/>
</dbReference>
<feature type="transmembrane region" description="Helical" evidence="6">
    <location>
        <begin position="354"/>
        <end position="378"/>
    </location>
</feature>
<dbReference type="NCBIfam" id="TIGR03062">
    <property type="entry name" value="pip_yhgE_Cterm"/>
    <property type="match status" value="1"/>
</dbReference>
<name>A0A1W5QGC2_9STAP</name>
<dbReference type="InterPro" id="IPR013525">
    <property type="entry name" value="ABC2_TM"/>
</dbReference>
<evidence type="ECO:0000256" key="5">
    <source>
        <dbReference type="SAM" id="Coils"/>
    </source>
</evidence>
<feature type="domain" description="ABC-2 type transporter transmembrane" evidence="7">
    <location>
        <begin position="19"/>
        <end position="459"/>
    </location>
</feature>
<feature type="transmembrane region" description="Helical" evidence="6">
    <location>
        <begin position="285"/>
        <end position="305"/>
    </location>
</feature>
<dbReference type="GO" id="GO:0016020">
    <property type="term" value="C:membrane"/>
    <property type="evidence" value="ECO:0007669"/>
    <property type="project" value="UniProtKB-SubCell"/>
</dbReference>
<feature type="transmembrane region" description="Helical" evidence="6">
    <location>
        <begin position="443"/>
        <end position="462"/>
    </location>
</feature>
<dbReference type="NCBIfam" id="TIGR03061">
    <property type="entry name" value="pip_yhgE_Nterm"/>
    <property type="match status" value="1"/>
</dbReference>
<dbReference type="PANTHER" id="PTHR43077">
    <property type="entry name" value="TRANSPORT PERMEASE YVFS-RELATED"/>
    <property type="match status" value="1"/>
</dbReference>
<dbReference type="InterPro" id="IPR051328">
    <property type="entry name" value="T7SS_ABC-Transporter"/>
</dbReference>
<dbReference type="PANTHER" id="PTHR43077:SF5">
    <property type="entry name" value="PHAGE INFECTION PROTEIN"/>
    <property type="match status" value="1"/>
</dbReference>
<dbReference type="Pfam" id="PF12698">
    <property type="entry name" value="ABC2_membrane_3"/>
    <property type="match status" value="1"/>
</dbReference>
<keyword evidence="5" id="KW-0175">Coiled coil</keyword>
<dbReference type="InterPro" id="IPR017500">
    <property type="entry name" value="Phage_infect_YhgE_N"/>
</dbReference>
<evidence type="ECO:0000259" key="7">
    <source>
        <dbReference type="Pfam" id="PF12698"/>
    </source>
</evidence>